<dbReference type="Proteomes" id="UP000053647">
    <property type="component" value="Unassembled WGS sequence"/>
</dbReference>
<organism evidence="1 2">
    <name type="scientific">Paxillus involutus ATCC 200175</name>
    <dbReference type="NCBI Taxonomy" id="664439"/>
    <lineage>
        <taxon>Eukaryota</taxon>
        <taxon>Fungi</taxon>
        <taxon>Dikarya</taxon>
        <taxon>Basidiomycota</taxon>
        <taxon>Agaricomycotina</taxon>
        <taxon>Agaricomycetes</taxon>
        <taxon>Agaricomycetidae</taxon>
        <taxon>Boletales</taxon>
        <taxon>Paxilineae</taxon>
        <taxon>Paxillaceae</taxon>
        <taxon>Paxillus</taxon>
    </lineage>
</organism>
<proteinExistence type="predicted"/>
<reference evidence="2" key="2">
    <citation type="submission" date="2015-01" db="EMBL/GenBank/DDBJ databases">
        <title>Evolutionary Origins and Diversification of the Mycorrhizal Mutualists.</title>
        <authorList>
            <consortium name="DOE Joint Genome Institute"/>
            <consortium name="Mycorrhizal Genomics Consortium"/>
            <person name="Kohler A."/>
            <person name="Kuo A."/>
            <person name="Nagy L.G."/>
            <person name="Floudas D."/>
            <person name="Copeland A."/>
            <person name="Barry K.W."/>
            <person name="Cichocki N."/>
            <person name="Veneault-Fourrey C."/>
            <person name="LaButti K."/>
            <person name="Lindquist E.A."/>
            <person name="Lipzen A."/>
            <person name="Lundell T."/>
            <person name="Morin E."/>
            <person name="Murat C."/>
            <person name="Riley R."/>
            <person name="Ohm R."/>
            <person name="Sun H."/>
            <person name="Tunlid A."/>
            <person name="Henrissat B."/>
            <person name="Grigoriev I.V."/>
            <person name="Hibbett D.S."/>
            <person name="Martin F."/>
        </authorList>
    </citation>
    <scope>NUCLEOTIDE SEQUENCE [LARGE SCALE GENOMIC DNA]</scope>
    <source>
        <strain evidence="2">ATCC 200175</strain>
    </source>
</reference>
<sequence length="161" mass="17693">MRGHEDLTRSCYVDSGPWSRHSEDASKLAGPRSTIHPQVLKAGTSTQHHYRNAIRYLYFCCELGPPVVCGEMDNMCPLDQHTLAWTERNFFLAVLANTATQAGQAFYKDTASASDLLSDTSSGTFPSTSSNSKVIGQAMPFLSTFVGMHRLSPQSFKPNLS</sequence>
<evidence type="ECO:0000313" key="1">
    <source>
        <dbReference type="EMBL" id="KIJ09060.1"/>
    </source>
</evidence>
<evidence type="ECO:0000313" key="2">
    <source>
        <dbReference type="Proteomes" id="UP000053647"/>
    </source>
</evidence>
<protein>
    <submittedName>
        <fullName evidence="1">Uncharacterized protein</fullName>
    </submittedName>
</protein>
<dbReference type="AlphaFoldDB" id="A0A0C9T0B9"/>
<dbReference type="EMBL" id="KN819512">
    <property type="protein sequence ID" value="KIJ09060.1"/>
    <property type="molecule type" value="Genomic_DNA"/>
</dbReference>
<reference evidence="1 2" key="1">
    <citation type="submission" date="2014-06" db="EMBL/GenBank/DDBJ databases">
        <authorList>
            <consortium name="DOE Joint Genome Institute"/>
            <person name="Kuo A."/>
            <person name="Kohler A."/>
            <person name="Nagy L.G."/>
            <person name="Floudas D."/>
            <person name="Copeland A."/>
            <person name="Barry K.W."/>
            <person name="Cichocki N."/>
            <person name="Veneault-Fourrey C."/>
            <person name="LaButti K."/>
            <person name="Lindquist E.A."/>
            <person name="Lipzen A."/>
            <person name="Lundell T."/>
            <person name="Morin E."/>
            <person name="Murat C."/>
            <person name="Sun H."/>
            <person name="Tunlid A."/>
            <person name="Henrissat B."/>
            <person name="Grigoriev I.V."/>
            <person name="Hibbett D.S."/>
            <person name="Martin F."/>
            <person name="Nordberg H.P."/>
            <person name="Cantor M.N."/>
            <person name="Hua S.X."/>
        </authorList>
    </citation>
    <scope>NUCLEOTIDE SEQUENCE [LARGE SCALE GENOMIC DNA]</scope>
    <source>
        <strain evidence="1 2">ATCC 200175</strain>
    </source>
</reference>
<gene>
    <name evidence="1" type="ORF">PAXINDRAFT_17843</name>
</gene>
<name>A0A0C9T0B9_PAXIN</name>
<keyword evidence="2" id="KW-1185">Reference proteome</keyword>
<accession>A0A0C9T0B9</accession>
<dbReference type="HOGENOM" id="CLU_1644242_0_0_1"/>